<keyword evidence="2" id="KW-1185">Reference proteome</keyword>
<sequence>MNMIQKVYLKHDQAECFSVYLTSEDIFQEALINVFFINNLATAKEGELTIGTIDDIQKLHIRSIPLGEHARCICHQEHSRTFAICSLKNQSSAEESEMHFIRLLDNQTFEFISTYPLDTFEYGCSILSCSFSDNSNVYYCVGTAYVLREENEPTKLYKWMLRDDGNQELQFECGHHGHILALCVQTHGDFIVVGDLMKSISLLIYKHEEGAIEERAHDYNANWMSAVEILDDDIYLGAEN</sequence>
<dbReference type="Proteomes" id="UP001164250">
    <property type="component" value="Chromosome 11"/>
</dbReference>
<evidence type="ECO:0000313" key="1">
    <source>
        <dbReference type="EMBL" id="KAJ0084049.1"/>
    </source>
</evidence>
<organism evidence="1 2">
    <name type="scientific">Pistacia atlantica</name>
    <dbReference type="NCBI Taxonomy" id="434234"/>
    <lineage>
        <taxon>Eukaryota</taxon>
        <taxon>Viridiplantae</taxon>
        <taxon>Streptophyta</taxon>
        <taxon>Embryophyta</taxon>
        <taxon>Tracheophyta</taxon>
        <taxon>Spermatophyta</taxon>
        <taxon>Magnoliopsida</taxon>
        <taxon>eudicotyledons</taxon>
        <taxon>Gunneridae</taxon>
        <taxon>Pentapetalae</taxon>
        <taxon>rosids</taxon>
        <taxon>malvids</taxon>
        <taxon>Sapindales</taxon>
        <taxon>Anacardiaceae</taxon>
        <taxon>Pistacia</taxon>
    </lineage>
</organism>
<accession>A0ACC1A966</accession>
<evidence type="ECO:0000313" key="2">
    <source>
        <dbReference type="Proteomes" id="UP001164250"/>
    </source>
</evidence>
<gene>
    <name evidence="1" type="ORF">Patl1_30303</name>
</gene>
<reference evidence="2" key="1">
    <citation type="journal article" date="2023" name="G3 (Bethesda)">
        <title>Genome assembly and association tests identify interacting loci associated with vigor, precocity, and sex in interspecific pistachio rootstocks.</title>
        <authorList>
            <person name="Palmer W."/>
            <person name="Jacygrad E."/>
            <person name="Sagayaradj S."/>
            <person name="Cavanaugh K."/>
            <person name="Han R."/>
            <person name="Bertier L."/>
            <person name="Beede B."/>
            <person name="Kafkas S."/>
            <person name="Golino D."/>
            <person name="Preece J."/>
            <person name="Michelmore R."/>
        </authorList>
    </citation>
    <scope>NUCLEOTIDE SEQUENCE [LARGE SCALE GENOMIC DNA]</scope>
</reference>
<proteinExistence type="predicted"/>
<protein>
    <submittedName>
        <fullName evidence="1">Uncharacterized protein</fullName>
    </submittedName>
</protein>
<dbReference type="EMBL" id="CM047907">
    <property type="protein sequence ID" value="KAJ0084049.1"/>
    <property type="molecule type" value="Genomic_DNA"/>
</dbReference>
<name>A0ACC1A966_9ROSI</name>
<comment type="caution">
    <text evidence="1">The sequence shown here is derived from an EMBL/GenBank/DDBJ whole genome shotgun (WGS) entry which is preliminary data.</text>
</comment>